<dbReference type="Proteomes" id="UP000694257">
    <property type="component" value="Chromosome"/>
</dbReference>
<organism evidence="3 4">
    <name type="scientific">Nocardia iowensis</name>
    <dbReference type="NCBI Taxonomy" id="204891"/>
    <lineage>
        <taxon>Bacteria</taxon>
        <taxon>Bacillati</taxon>
        <taxon>Actinomycetota</taxon>
        <taxon>Actinomycetes</taxon>
        <taxon>Mycobacteriales</taxon>
        <taxon>Nocardiaceae</taxon>
        <taxon>Nocardia</taxon>
    </lineage>
</organism>
<proteinExistence type="predicted"/>
<name>A0ABX8RIG2_NOCIO</name>
<dbReference type="GO" id="GO:0004497">
    <property type="term" value="F:monooxygenase activity"/>
    <property type="evidence" value="ECO:0007669"/>
    <property type="project" value="UniProtKB-KW"/>
</dbReference>
<gene>
    <name evidence="3" type="ORF">KV110_28180</name>
</gene>
<reference evidence="3 4" key="1">
    <citation type="submission" date="2021-07" db="EMBL/GenBank/DDBJ databases">
        <title>Whole Genome Sequence of Nocardia Iowensis.</title>
        <authorList>
            <person name="Lamm A."/>
            <person name="Collins-Fairclough A.M."/>
            <person name="Bunk B."/>
            <person name="Sproer C."/>
        </authorList>
    </citation>
    <scope>NUCLEOTIDE SEQUENCE [LARGE SCALE GENOMIC DNA]</scope>
    <source>
        <strain evidence="3 4">NRRL 5646</strain>
    </source>
</reference>
<sequence length="552" mass="58688">MAGELRRAMRAVPTGVALLTCDAAAMVVNSVFSASLDPALMVVSVHNNARILPSLMAQGRFAVNFLTADQQWIVELFATAHRPDGPDIVHLLGGVRGVGGVPLVADALSTIECQLDTVYPAGDHSLLVGRVVAAHPGDSAVPPLVFHRGGFLAGALFESPRSVTLSSSPMTTDVCVIGGGPAGLLLALLLARRGHDTLVLEKREQLRGGPPLAPLLQPPTLQILARLGLLEKLLAEGQQVLGMSEHGSDGSITGWKYDDVPECAFPFALSVPLAVLNGVLMDAVAEQPRIRTRGGVTVTGLTDNGGGYGIQTEEFGVDCHYVVASDGKFSSIREMAGIEAEVFEFDRPLLQLLAPRPAGSPAEMIVHRRPGANAWTVPIAGDEQVVLWLGTAEEAEGHGVGDVGRLTGRLVAAVPALADVLGGVTSWDQVTVVRHHVTQPRIWYRENLVLLGDSAHGMHSLGGQGLNMSLQDAVLLGEVMDQALAQGDRARIAEYQTLRKPFVESFQRFQMSLPALSTHPRAQQEPGPSLVDVMALGQQELRPLYAQLQVDR</sequence>
<keyword evidence="4" id="KW-1185">Reference proteome</keyword>
<protein>
    <submittedName>
        <fullName evidence="3">FAD-dependent monooxygenase</fullName>
    </submittedName>
</protein>
<accession>A0ABX8RIG2</accession>
<dbReference type="SMART" id="SM00903">
    <property type="entry name" value="Flavin_Reduct"/>
    <property type="match status" value="1"/>
</dbReference>
<dbReference type="Pfam" id="PF01494">
    <property type="entry name" value="FAD_binding_3"/>
    <property type="match status" value="1"/>
</dbReference>
<feature type="domain" description="Flavin reductase like" evidence="2">
    <location>
        <begin position="9"/>
        <end position="153"/>
    </location>
</feature>
<evidence type="ECO:0000313" key="3">
    <source>
        <dbReference type="EMBL" id="QXN89383.1"/>
    </source>
</evidence>
<dbReference type="EMBL" id="CP078145">
    <property type="protein sequence ID" value="QXN89383.1"/>
    <property type="molecule type" value="Genomic_DNA"/>
</dbReference>
<keyword evidence="3" id="KW-0503">Monooxygenase</keyword>
<keyword evidence="1" id="KW-0560">Oxidoreductase</keyword>
<dbReference type="InterPro" id="IPR050631">
    <property type="entry name" value="PheA/TfdB_FAD_monoxygenase"/>
</dbReference>
<dbReference type="PANTHER" id="PTHR43476:SF5">
    <property type="entry name" value="FAD-DEPENDENT MONOOXYGENASE"/>
    <property type="match status" value="1"/>
</dbReference>
<evidence type="ECO:0000256" key="1">
    <source>
        <dbReference type="ARBA" id="ARBA00023002"/>
    </source>
</evidence>
<dbReference type="PANTHER" id="PTHR43476">
    <property type="entry name" value="3-(3-HYDROXY-PHENYL)PROPIONATE/3-HYDROXYCINNAMIC ACID HYDROXYLASE"/>
    <property type="match status" value="1"/>
</dbReference>
<dbReference type="InterPro" id="IPR002563">
    <property type="entry name" value="Flavin_Rdtase-like_dom"/>
</dbReference>
<dbReference type="Pfam" id="PF01613">
    <property type="entry name" value="Flavin_Reduct"/>
    <property type="match status" value="1"/>
</dbReference>
<dbReference type="InterPro" id="IPR002938">
    <property type="entry name" value="FAD-bd"/>
</dbReference>
<evidence type="ECO:0000259" key="2">
    <source>
        <dbReference type="SMART" id="SM00903"/>
    </source>
</evidence>
<evidence type="ECO:0000313" key="4">
    <source>
        <dbReference type="Proteomes" id="UP000694257"/>
    </source>
</evidence>
<dbReference type="RefSeq" id="WP_218470259.1">
    <property type="nucleotide sequence ID" value="NZ_BAABJN010000003.1"/>
</dbReference>